<organism evidence="2 3">
    <name type="scientific">Meganyctiphanes norvegica</name>
    <name type="common">Northern krill</name>
    <name type="synonym">Thysanopoda norvegica</name>
    <dbReference type="NCBI Taxonomy" id="48144"/>
    <lineage>
        <taxon>Eukaryota</taxon>
        <taxon>Metazoa</taxon>
        <taxon>Ecdysozoa</taxon>
        <taxon>Arthropoda</taxon>
        <taxon>Crustacea</taxon>
        <taxon>Multicrustacea</taxon>
        <taxon>Malacostraca</taxon>
        <taxon>Eumalacostraca</taxon>
        <taxon>Eucarida</taxon>
        <taxon>Euphausiacea</taxon>
        <taxon>Euphausiidae</taxon>
        <taxon>Meganyctiphanes</taxon>
    </lineage>
</organism>
<keyword evidence="1" id="KW-0472">Membrane</keyword>
<feature type="non-terminal residue" evidence="2">
    <location>
        <position position="141"/>
    </location>
</feature>
<protein>
    <submittedName>
        <fullName evidence="2">Uncharacterized protein</fullName>
    </submittedName>
</protein>
<keyword evidence="1" id="KW-0812">Transmembrane</keyword>
<evidence type="ECO:0000313" key="3">
    <source>
        <dbReference type="Proteomes" id="UP001497623"/>
    </source>
</evidence>
<proteinExistence type="predicted"/>
<dbReference type="Proteomes" id="UP001497623">
    <property type="component" value="Unassembled WGS sequence"/>
</dbReference>
<dbReference type="AlphaFoldDB" id="A0AAV2QIH9"/>
<feature type="transmembrane region" description="Helical" evidence="1">
    <location>
        <begin position="100"/>
        <end position="121"/>
    </location>
</feature>
<keyword evidence="3" id="KW-1185">Reference proteome</keyword>
<comment type="caution">
    <text evidence="2">The sequence shown here is derived from an EMBL/GenBank/DDBJ whole genome shotgun (WGS) entry which is preliminary data.</text>
</comment>
<reference evidence="2 3" key="1">
    <citation type="submission" date="2024-05" db="EMBL/GenBank/DDBJ databases">
        <authorList>
            <person name="Wallberg A."/>
        </authorList>
    </citation>
    <scope>NUCLEOTIDE SEQUENCE [LARGE SCALE GENOMIC DNA]</scope>
</reference>
<sequence>MATMCSGIVYLICLVTGYQLTRPFLPVEDAPGLTGAVVGFMITISVLWGYLCVSNLTLMSIKSSTQQRSSTAHVVRRLVSLMVGDWIFIIMSLFEDFNVALNSLFSITAIALSIMVIWIYFFTADDTACCFGNHYKETNKG</sequence>
<evidence type="ECO:0000256" key="1">
    <source>
        <dbReference type="SAM" id="Phobius"/>
    </source>
</evidence>
<feature type="transmembrane region" description="Helical" evidence="1">
    <location>
        <begin position="74"/>
        <end position="94"/>
    </location>
</feature>
<dbReference type="EMBL" id="CAXKWB010006598">
    <property type="protein sequence ID" value="CAL4083544.1"/>
    <property type="molecule type" value="Genomic_DNA"/>
</dbReference>
<gene>
    <name evidence="2" type="ORF">MNOR_LOCUS12176</name>
</gene>
<keyword evidence="1" id="KW-1133">Transmembrane helix</keyword>
<evidence type="ECO:0000313" key="2">
    <source>
        <dbReference type="EMBL" id="CAL4083544.1"/>
    </source>
</evidence>
<name>A0AAV2QIH9_MEGNR</name>
<feature type="transmembrane region" description="Helical" evidence="1">
    <location>
        <begin position="33"/>
        <end position="53"/>
    </location>
</feature>
<accession>A0AAV2QIH9</accession>